<feature type="transmembrane region" description="Helical" evidence="1">
    <location>
        <begin position="55"/>
        <end position="75"/>
    </location>
</feature>
<protein>
    <submittedName>
        <fullName evidence="2">Membrane protein</fullName>
    </submittedName>
</protein>
<organism evidence="2 3">
    <name type="scientific">Candidatus Francisella endociliophora</name>
    <dbReference type="NCBI Taxonomy" id="653937"/>
    <lineage>
        <taxon>Bacteria</taxon>
        <taxon>Pseudomonadati</taxon>
        <taxon>Pseudomonadota</taxon>
        <taxon>Gammaproteobacteria</taxon>
        <taxon>Thiotrichales</taxon>
        <taxon>Francisellaceae</taxon>
        <taxon>Francisella</taxon>
    </lineage>
</organism>
<evidence type="ECO:0000313" key="3">
    <source>
        <dbReference type="Proteomes" id="UP000029672"/>
    </source>
</evidence>
<feature type="transmembrane region" description="Helical" evidence="1">
    <location>
        <begin position="117"/>
        <end position="138"/>
    </location>
</feature>
<accession>A0A097EQT5</accession>
<dbReference type="STRING" id="1547445.LO80_08070"/>
<dbReference type="OrthoDB" id="5604365at2"/>
<dbReference type="RefSeq" id="WP_040010280.1">
    <property type="nucleotide sequence ID" value="NZ_CP009574.1"/>
</dbReference>
<keyword evidence="1" id="KW-0812">Transmembrane</keyword>
<gene>
    <name evidence="2" type="ORF">LO80_08070</name>
</gene>
<sequence>MITLNYVIYDTIANGCLLAFAILIFKNIRFAWFLILASLAIKVFIYGKYGMFSSSIYLSAQILTSIIATVVWLKEPCYTAPTKQKKLQSIISSLVVLVIWVGLMYKYVNPAIIDYEVLFGFDYLCYMLVVVGAVFLCFRLAIGLLFISVEFISYAVNYANSAMVVENAPQYIKDFAPYYWVSAVLLFIAGVLLVASYTSAKRNV</sequence>
<reference evidence="2 3" key="1">
    <citation type="submission" date="2014-10" db="EMBL/GenBank/DDBJ databases">
        <title>Whole genome sequence of Francisella endociliophora strain FSC1006, isolated from a laboratory culture of the marine ciliate Euplotes raikovi.</title>
        <authorList>
            <person name="Granberg M."/>
            <person name="Backman S."/>
            <person name="Lundmark E."/>
            <person name="Nilsson E."/>
            <person name="Karlsson E."/>
            <person name="Thelaus J."/>
            <person name="Ohrman C."/>
            <person name="Larkeryd A."/>
            <person name="Stenberg P."/>
        </authorList>
    </citation>
    <scope>NUCLEOTIDE SEQUENCE [LARGE SCALE GENOMIC DNA]</scope>
    <source>
        <strain evidence="2 3">FSC1006</strain>
    </source>
</reference>
<evidence type="ECO:0000313" key="2">
    <source>
        <dbReference type="EMBL" id="AIT09927.1"/>
    </source>
</evidence>
<evidence type="ECO:0000256" key="1">
    <source>
        <dbReference type="SAM" id="Phobius"/>
    </source>
</evidence>
<dbReference type="AlphaFoldDB" id="A0A097EQT5"/>
<feature type="transmembrane region" description="Helical" evidence="1">
    <location>
        <begin position="6"/>
        <end position="25"/>
    </location>
</feature>
<dbReference type="KEGG" id="frf:LO80_08070"/>
<keyword evidence="3" id="KW-1185">Reference proteome</keyword>
<feature type="transmembrane region" description="Helical" evidence="1">
    <location>
        <begin position="87"/>
        <end position="105"/>
    </location>
</feature>
<dbReference type="HOGENOM" id="CLU_1341604_0_0_6"/>
<feature type="transmembrane region" description="Helical" evidence="1">
    <location>
        <begin position="177"/>
        <end position="198"/>
    </location>
</feature>
<name>A0A097EQT5_9GAMM</name>
<feature type="transmembrane region" description="Helical" evidence="1">
    <location>
        <begin position="30"/>
        <end position="49"/>
    </location>
</feature>
<keyword evidence="1" id="KW-0472">Membrane</keyword>
<dbReference type="EMBL" id="CP009574">
    <property type="protein sequence ID" value="AIT09927.1"/>
    <property type="molecule type" value="Genomic_DNA"/>
</dbReference>
<feature type="transmembrane region" description="Helical" evidence="1">
    <location>
        <begin position="145"/>
        <end position="165"/>
    </location>
</feature>
<keyword evidence="1" id="KW-1133">Transmembrane helix</keyword>
<proteinExistence type="predicted"/>
<dbReference type="Proteomes" id="UP000029672">
    <property type="component" value="Chromosome"/>
</dbReference>